<dbReference type="GO" id="GO:0006307">
    <property type="term" value="P:DNA alkylation repair"/>
    <property type="evidence" value="ECO:0007669"/>
    <property type="project" value="TreeGrafter"/>
</dbReference>
<dbReference type="GO" id="GO:0032993">
    <property type="term" value="C:protein-DNA complex"/>
    <property type="evidence" value="ECO:0007669"/>
    <property type="project" value="TreeGrafter"/>
</dbReference>
<reference evidence="7" key="1">
    <citation type="journal article" date="2014" name="Int. J. Syst. Evol. Microbiol.">
        <title>Complete genome sequence of Corynebacterium casei LMG S-19264T (=DSM 44701T), isolated from a smear-ripened cheese.</title>
        <authorList>
            <consortium name="US DOE Joint Genome Institute (JGI-PGF)"/>
            <person name="Walter F."/>
            <person name="Albersmeier A."/>
            <person name="Kalinowski J."/>
            <person name="Ruckert C."/>
        </authorList>
    </citation>
    <scope>NUCLEOTIDE SEQUENCE</scope>
    <source>
        <strain evidence="7">JCM 30078</strain>
    </source>
</reference>
<evidence type="ECO:0000259" key="5">
    <source>
        <dbReference type="SMART" id="SM00478"/>
    </source>
</evidence>
<organism evidence="7 8">
    <name type="scientific">Pseudomonas matsuisoli</name>
    <dbReference type="NCBI Taxonomy" id="1515666"/>
    <lineage>
        <taxon>Bacteria</taxon>
        <taxon>Pseudomonadati</taxon>
        <taxon>Pseudomonadota</taxon>
        <taxon>Gammaproteobacteria</taxon>
        <taxon>Pseudomonadales</taxon>
        <taxon>Pseudomonadaceae</taxon>
        <taxon>Pseudomonas</taxon>
    </lineage>
</organism>
<reference evidence="7" key="2">
    <citation type="submission" date="2020-09" db="EMBL/GenBank/DDBJ databases">
        <authorList>
            <person name="Sun Q."/>
            <person name="Ohkuma M."/>
        </authorList>
    </citation>
    <scope>NUCLEOTIDE SEQUENCE</scope>
    <source>
        <strain evidence="7">JCM 30078</strain>
    </source>
</reference>
<comment type="catalytic activity">
    <reaction evidence="1">
        <text>Hydrolysis of alkylated DNA, releasing 3-methyladenine, 3-methylguanine, 7-methylguanine and 7-methyladenine.</text>
        <dbReference type="EC" id="3.2.2.21"/>
    </reaction>
</comment>
<name>A0A917PHV6_9PSED</name>
<dbReference type="GO" id="GO:0043916">
    <property type="term" value="F:DNA-7-methylguanine glycosylase activity"/>
    <property type="evidence" value="ECO:0007669"/>
    <property type="project" value="TreeGrafter"/>
</dbReference>
<dbReference type="Gene3D" id="3.30.310.20">
    <property type="entry name" value="DNA-3-methyladenine glycosylase AlkA, N-terminal domain"/>
    <property type="match status" value="1"/>
</dbReference>
<evidence type="ECO:0000313" key="7">
    <source>
        <dbReference type="EMBL" id="GGJ79132.1"/>
    </source>
</evidence>
<dbReference type="SMART" id="SM01009">
    <property type="entry name" value="AlkA_N"/>
    <property type="match status" value="1"/>
</dbReference>
<dbReference type="InterPro" id="IPR010316">
    <property type="entry name" value="AlkA_N"/>
</dbReference>
<dbReference type="InterPro" id="IPR023170">
    <property type="entry name" value="HhH_base_excis_C"/>
</dbReference>
<evidence type="ECO:0000256" key="4">
    <source>
        <dbReference type="ARBA" id="ARBA00023204"/>
    </source>
</evidence>
<evidence type="ECO:0000259" key="6">
    <source>
        <dbReference type="SMART" id="SM01009"/>
    </source>
</evidence>
<dbReference type="Gene3D" id="1.10.1670.10">
    <property type="entry name" value="Helix-hairpin-Helix base-excision DNA repair enzymes (C-terminal)"/>
    <property type="match status" value="1"/>
</dbReference>
<dbReference type="Pfam" id="PF00730">
    <property type="entry name" value="HhH-GPD"/>
    <property type="match status" value="1"/>
</dbReference>
<dbReference type="AlphaFoldDB" id="A0A917PHV6"/>
<evidence type="ECO:0000256" key="2">
    <source>
        <dbReference type="ARBA" id="ARBA00012000"/>
    </source>
</evidence>
<dbReference type="SUPFAM" id="SSF55945">
    <property type="entry name" value="TATA-box binding protein-like"/>
    <property type="match status" value="1"/>
</dbReference>
<dbReference type="Proteomes" id="UP000635983">
    <property type="component" value="Unassembled WGS sequence"/>
</dbReference>
<dbReference type="InterPro" id="IPR037046">
    <property type="entry name" value="AlkA_N_sf"/>
</dbReference>
<dbReference type="Gene3D" id="1.10.340.30">
    <property type="entry name" value="Hypothetical protein, domain 2"/>
    <property type="match status" value="1"/>
</dbReference>
<evidence type="ECO:0000313" key="8">
    <source>
        <dbReference type="Proteomes" id="UP000635983"/>
    </source>
</evidence>
<dbReference type="GO" id="GO:0032131">
    <property type="term" value="F:alkylated DNA binding"/>
    <property type="evidence" value="ECO:0007669"/>
    <property type="project" value="TreeGrafter"/>
</dbReference>
<gene>
    <name evidence="7" type="primary">alkA</name>
    <name evidence="7" type="ORF">GCM10009304_01260</name>
</gene>
<keyword evidence="3" id="KW-0227">DNA damage</keyword>
<keyword evidence="4" id="KW-0234">DNA repair</keyword>
<dbReference type="InterPro" id="IPR003265">
    <property type="entry name" value="HhH-GPD_domain"/>
</dbReference>
<dbReference type="Pfam" id="PF06029">
    <property type="entry name" value="AlkA_N"/>
    <property type="match status" value="1"/>
</dbReference>
<dbReference type="PANTHER" id="PTHR43003:SF13">
    <property type="entry name" value="DNA-3-METHYLADENINE GLYCOSYLASE 2"/>
    <property type="match status" value="1"/>
</dbReference>
<dbReference type="SUPFAM" id="SSF48150">
    <property type="entry name" value="DNA-glycosylase"/>
    <property type="match status" value="1"/>
</dbReference>
<accession>A0A917PHV6</accession>
<evidence type="ECO:0000256" key="3">
    <source>
        <dbReference type="ARBA" id="ARBA00022763"/>
    </source>
</evidence>
<dbReference type="GO" id="GO:0005737">
    <property type="term" value="C:cytoplasm"/>
    <property type="evidence" value="ECO:0007669"/>
    <property type="project" value="TreeGrafter"/>
</dbReference>
<dbReference type="EC" id="3.2.2.21" evidence="2"/>
<dbReference type="CDD" id="cd00056">
    <property type="entry name" value="ENDO3c"/>
    <property type="match status" value="1"/>
</dbReference>
<proteinExistence type="predicted"/>
<keyword evidence="8" id="KW-1185">Reference proteome</keyword>
<dbReference type="EMBL" id="BMPO01000001">
    <property type="protein sequence ID" value="GGJ79132.1"/>
    <property type="molecule type" value="Genomic_DNA"/>
</dbReference>
<dbReference type="GO" id="GO:0006285">
    <property type="term" value="P:base-excision repair, AP site formation"/>
    <property type="evidence" value="ECO:0007669"/>
    <property type="project" value="TreeGrafter"/>
</dbReference>
<comment type="caution">
    <text evidence="7">The sequence shown here is derived from an EMBL/GenBank/DDBJ whole genome shotgun (WGS) entry which is preliminary data.</text>
</comment>
<dbReference type="InterPro" id="IPR051912">
    <property type="entry name" value="Alkylbase_DNA_Glycosylase/TA"/>
</dbReference>
<protein>
    <recommendedName>
        <fullName evidence="2">DNA-3-methyladenine glycosylase II</fullName>
        <ecNumber evidence="2">3.2.2.21</ecNumber>
    </recommendedName>
</protein>
<evidence type="ECO:0000256" key="1">
    <source>
        <dbReference type="ARBA" id="ARBA00000086"/>
    </source>
</evidence>
<dbReference type="SMART" id="SM00478">
    <property type="entry name" value="ENDO3c"/>
    <property type="match status" value="1"/>
</dbReference>
<dbReference type="RefSeq" id="WP_188981212.1">
    <property type="nucleotide sequence ID" value="NZ_BMPO01000001.1"/>
</dbReference>
<sequence>MSSHQYSSHSLAYHPPLDWRQFESFFALRLLPGAEQISARSYLRIFRHNGQVSWFSVHPAEDRNALELRIYNGHSAIVSWLVPRVRHMFDLDLTPGTINEHFSHDNDLKVLARLVPGLRLPAAFDPFEQAVRAIIGQQISVKAAVTITGRIVERLGEMVSGCQPDMPCRLFPTPDAIADDELLEIGIPGKRVAALRGFAHAVAQGRISLGSHRTADELVNELLMLPGIGPWTAQYIALRAFGEKDAFPASDLGLLKAPLWGENGISVNELKAKAEQWRPYRAYAALLLWHNYTVAP</sequence>
<feature type="domain" description="DNA-3-methyladenine glycosylase AlkA N-terminal" evidence="6">
    <location>
        <begin position="8"/>
        <end position="125"/>
    </location>
</feature>
<dbReference type="InterPro" id="IPR011257">
    <property type="entry name" value="DNA_glycosylase"/>
</dbReference>
<dbReference type="GO" id="GO:0008725">
    <property type="term" value="F:DNA-3-methyladenine glycosylase activity"/>
    <property type="evidence" value="ECO:0007669"/>
    <property type="project" value="TreeGrafter"/>
</dbReference>
<feature type="domain" description="HhH-GPD" evidence="5">
    <location>
        <begin position="135"/>
        <end position="293"/>
    </location>
</feature>
<dbReference type="PANTHER" id="PTHR43003">
    <property type="entry name" value="DNA-3-METHYLADENINE GLYCOSYLASE"/>
    <property type="match status" value="1"/>
</dbReference>